<dbReference type="InterPro" id="IPR019425">
    <property type="entry name" value="7TM_GPCR_serpentine_rcpt_Srt"/>
</dbReference>
<feature type="transmembrane region" description="Helical" evidence="1">
    <location>
        <begin position="209"/>
        <end position="229"/>
    </location>
</feature>
<keyword evidence="3" id="KW-1185">Reference proteome</keyword>
<gene>
    <name evidence="2" type="ORF">L596_020864</name>
</gene>
<feature type="transmembrane region" description="Helical" evidence="1">
    <location>
        <begin position="83"/>
        <end position="108"/>
    </location>
</feature>
<keyword evidence="1" id="KW-1133">Transmembrane helix</keyword>
<accession>A0A4U5MUS2</accession>
<feature type="transmembrane region" description="Helical" evidence="1">
    <location>
        <begin position="282"/>
        <end position="302"/>
    </location>
</feature>
<dbReference type="STRING" id="34508.A0A4U5MUS2"/>
<feature type="transmembrane region" description="Helical" evidence="1">
    <location>
        <begin position="120"/>
        <end position="142"/>
    </location>
</feature>
<dbReference type="PANTHER" id="PTHR23021:SF26">
    <property type="entry name" value="SERPENTINE RECEPTOR, CLASS T"/>
    <property type="match status" value="1"/>
</dbReference>
<dbReference type="EMBL" id="AZBU02000006">
    <property type="protein sequence ID" value="TKR73566.1"/>
    <property type="molecule type" value="Genomic_DNA"/>
</dbReference>
<dbReference type="Pfam" id="PF10321">
    <property type="entry name" value="7TM_GPCR_Srt"/>
    <property type="match status" value="1"/>
</dbReference>
<proteinExistence type="predicted"/>
<name>A0A4U5MUS2_STECR</name>
<protein>
    <recommendedName>
        <fullName evidence="4">Serpentine receptor class gamma</fullName>
    </recommendedName>
</protein>
<keyword evidence="1" id="KW-0812">Transmembrane</keyword>
<dbReference type="PANTHER" id="PTHR23021">
    <property type="entry name" value="SERPENTINE RECEPTOR, CLASS T"/>
    <property type="match status" value="1"/>
</dbReference>
<comment type="caution">
    <text evidence="2">The sequence shown here is derived from an EMBL/GenBank/DDBJ whole genome shotgun (WGS) entry which is preliminary data.</text>
</comment>
<feature type="transmembrane region" description="Helical" evidence="1">
    <location>
        <begin position="250"/>
        <end position="270"/>
    </location>
</feature>
<reference evidence="2 3" key="1">
    <citation type="journal article" date="2015" name="Genome Biol.">
        <title>Comparative genomics of Steinernema reveals deeply conserved gene regulatory networks.</title>
        <authorList>
            <person name="Dillman A.R."/>
            <person name="Macchietto M."/>
            <person name="Porter C.F."/>
            <person name="Rogers A."/>
            <person name="Williams B."/>
            <person name="Antoshechkin I."/>
            <person name="Lee M.M."/>
            <person name="Goodwin Z."/>
            <person name="Lu X."/>
            <person name="Lewis E.E."/>
            <person name="Goodrich-Blair H."/>
            <person name="Stock S.P."/>
            <person name="Adams B.J."/>
            <person name="Sternberg P.W."/>
            <person name="Mortazavi A."/>
        </authorList>
    </citation>
    <scope>NUCLEOTIDE SEQUENCE [LARGE SCALE GENOMIC DNA]</scope>
    <source>
        <strain evidence="2 3">ALL</strain>
    </source>
</reference>
<feature type="transmembrane region" description="Helical" evidence="1">
    <location>
        <begin position="163"/>
        <end position="189"/>
    </location>
</feature>
<dbReference type="AlphaFoldDB" id="A0A4U5MUS2"/>
<evidence type="ECO:0000313" key="3">
    <source>
        <dbReference type="Proteomes" id="UP000298663"/>
    </source>
</evidence>
<reference evidence="2 3" key="2">
    <citation type="journal article" date="2019" name="G3 (Bethesda)">
        <title>Hybrid Assembly of the Genome of the Entomopathogenic Nematode Steinernema carpocapsae Identifies the X-Chromosome.</title>
        <authorList>
            <person name="Serra L."/>
            <person name="Macchietto M."/>
            <person name="Macias-Munoz A."/>
            <person name="McGill C.J."/>
            <person name="Rodriguez I.M."/>
            <person name="Rodriguez B."/>
            <person name="Murad R."/>
            <person name="Mortazavi A."/>
        </authorList>
    </citation>
    <scope>NUCLEOTIDE SEQUENCE [LARGE SCALE GENOMIC DNA]</scope>
    <source>
        <strain evidence="2 3">ALL</strain>
    </source>
</reference>
<keyword evidence="1" id="KW-0472">Membrane</keyword>
<evidence type="ECO:0000256" key="1">
    <source>
        <dbReference type="SAM" id="Phobius"/>
    </source>
</evidence>
<feature type="transmembrane region" description="Helical" evidence="1">
    <location>
        <begin position="30"/>
        <end position="52"/>
    </location>
</feature>
<dbReference type="Proteomes" id="UP000298663">
    <property type="component" value="Unassembled WGS sequence"/>
</dbReference>
<evidence type="ECO:0008006" key="4">
    <source>
        <dbReference type="Google" id="ProtNLM"/>
    </source>
</evidence>
<evidence type="ECO:0000313" key="2">
    <source>
        <dbReference type="EMBL" id="TKR73566.1"/>
    </source>
</evidence>
<dbReference type="SUPFAM" id="SSF81321">
    <property type="entry name" value="Family A G protein-coupled receptor-like"/>
    <property type="match status" value="1"/>
</dbReference>
<organism evidence="2 3">
    <name type="scientific">Steinernema carpocapsae</name>
    <name type="common">Entomopathogenic nematode</name>
    <dbReference type="NCBI Taxonomy" id="34508"/>
    <lineage>
        <taxon>Eukaryota</taxon>
        <taxon>Metazoa</taxon>
        <taxon>Ecdysozoa</taxon>
        <taxon>Nematoda</taxon>
        <taxon>Chromadorea</taxon>
        <taxon>Rhabditida</taxon>
        <taxon>Tylenchina</taxon>
        <taxon>Panagrolaimomorpha</taxon>
        <taxon>Strongyloidoidea</taxon>
        <taxon>Steinernematidae</taxon>
        <taxon>Steinernema</taxon>
    </lineage>
</organism>
<sequence length="319" mass="36435">MATVSSVPFCSPNGTLVDLHTPIAFRNQHVFIGVLYCSSFVLFIIPQALCFFDMVGYRKFKKQTRKSHSFSHKKHLQYSCYKLMFFVSFLDMMNLFVCLGTPGVLSLFRIDHCRNGNFVVMFGRFLMVTWYSYCAASMILAFNRCLEFSYVPFARALFKGNRAWFWVIPICIYAGTVEFTTPNAFYFYVPDAGAFSLQTLNKDSTSYNHVANNFSKFVFVTLAYIIMWFMMKLKTKGLHTIQISAVERKLSVQALLCGVFAGLSTLGYIAVEYLPLQNVSMIGVLGSYFWASTHVASAVIYISMNYSIRMTVLELLHLK</sequence>